<feature type="non-terminal residue" evidence="1">
    <location>
        <position position="90"/>
    </location>
</feature>
<sequence length="90" mass="10558">PPWLCMNKKYIQMSMLTQGPKQPSTDINIYLGLLKEELAMLWEARANTYDVVEQDYFTMRDVLLTMVQYYPSCRYFSGQVIQGFIACVRC</sequence>
<accession>Q8LKY6</accession>
<dbReference type="Pfam" id="PF02992">
    <property type="entry name" value="Transposase_21"/>
    <property type="match status" value="1"/>
</dbReference>
<proteinExistence type="predicted"/>
<reference evidence="1" key="1">
    <citation type="journal article" date="2003" name="Genetics">
        <title>A high-copy-number CACTA family transposon in temperate grasses and cereals.</title>
        <authorList>
            <person name="Langdon T."/>
            <person name="Jenkins G."/>
            <person name="Hasterok R."/>
            <person name="Jones R.N."/>
            <person name="King I.P."/>
        </authorList>
    </citation>
    <scope>NUCLEOTIDE SEQUENCE</scope>
</reference>
<protein>
    <submittedName>
        <fullName evidence="1">TnpD</fullName>
    </submittedName>
</protein>
<dbReference type="EMBL" id="AF492365">
    <property type="protein sequence ID" value="AAM45946.1"/>
    <property type="molecule type" value="Genomic_DNA"/>
</dbReference>
<feature type="non-terminal residue" evidence="1">
    <location>
        <position position="1"/>
    </location>
</feature>
<organism evidence="1">
    <name type="scientific">Avena eriantha</name>
    <dbReference type="NCBI Taxonomy" id="146534"/>
    <lineage>
        <taxon>Eukaryota</taxon>
        <taxon>Viridiplantae</taxon>
        <taxon>Streptophyta</taxon>
        <taxon>Embryophyta</taxon>
        <taxon>Tracheophyta</taxon>
        <taxon>Spermatophyta</taxon>
        <taxon>Magnoliopsida</taxon>
        <taxon>Liliopsida</taxon>
        <taxon>Poales</taxon>
        <taxon>Poaceae</taxon>
        <taxon>BOP clade</taxon>
        <taxon>Pooideae</taxon>
        <taxon>Poodae</taxon>
        <taxon>Poeae</taxon>
        <taxon>Poeae Chloroplast Group 1 (Aveneae type)</taxon>
        <taxon>Aveninae</taxon>
        <taxon>Avena</taxon>
    </lineage>
</organism>
<name>Q8LKY6_9POAL</name>
<dbReference type="AlphaFoldDB" id="Q8LKY6"/>
<dbReference type="InterPro" id="IPR004242">
    <property type="entry name" value="Transposase_21"/>
</dbReference>
<evidence type="ECO:0000313" key="1">
    <source>
        <dbReference type="EMBL" id="AAM45946.1"/>
    </source>
</evidence>